<dbReference type="InterPro" id="IPR003661">
    <property type="entry name" value="HisK_dim/P_dom"/>
</dbReference>
<feature type="domain" description="Histidine kinase" evidence="13">
    <location>
        <begin position="162"/>
        <end position="377"/>
    </location>
</feature>
<dbReference type="InterPro" id="IPR036097">
    <property type="entry name" value="HisK_dim/P_sf"/>
</dbReference>
<dbReference type="PRINTS" id="PR00344">
    <property type="entry name" value="BCTRLSENSOR"/>
</dbReference>
<keyword evidence="12" id="KW-0812">Transmembrane</keyword>
<keyword evidence="6 14" id="KW-0808">Transferase</keyword>
<evidence type="ECO:0000256" key="8">
    <source>
        <dbReference type="ARBA" id="ARBA00022777"/>
    </source>
</evidence>
<dbReference type="InterPro" id="IPR004358">
    <property type="entry name" value="Sig_transdc_His_kin-like_C"/>
</dbReference>
<keyword evidence="9" id="KW-0067">ATP-binding</keyword>
<dbReference type="Gene3D" id="1.10.287.130">
    <property type="match status" value="1"/>
</dbReference>
<evidence type="ECO:0000313" key="14">
    <source>
        <dbReference type="EMBL" id="RDC59831.1"/>
    </source>
</evidence>
<dbReference type="SMART" id="SM00387">
    <property type="entry name" value="HATPase_c"/>
    <property type="match status" value="1"/>
</dbReference>
<dbReference type="Pfam" id="PF00512">
    <property type="entry name" value="HisKA"/>
    <property type="match status" value="1"/>
</dbReference>
<evidence type="ECO:0000256" key="1">
    <source>
        <dbReference type="ARBA" id="ARBA00000085"/>
    </source>
</evidence>
<dbReference type="FunFam" id="3.30.565.10:FF:000006">
    <property type="entry name" value="Sensor histidine kinase WalK"/>
    <property type="match status" value="1"/>
</dbReference>
<dbReference type="Gene3D" id="3.30.565.10">
    <property type="entry name" value="Histidine kinase-like ATPase, C-terminal domain"/>
    <property type="match status" value="1"/>
</dbReference>
<dbReference type="InterPro" id="IPR050351">
    <property type="entry name" value="BphY/WalK/GraS-like"/>
</dbReference>
<dbReference type="EMBL" id="QBKA01000002">
    <property type="protein sequence ID" value="RDC59831.1"/>
    <property type="molecule type" value="Genomic_DNA"/>
</dbReference>
<dbReference type="GO" id="GO:0016036">
    <property type="term" value="P:cellular response to phosphate starvation"/>
    <property type="evidence" value="ECO:0007669"/>
    <property type="project" value="TreeGrafter"/>
</dbReference>
<evidence type="ECO:0000256" key="7">
    <source>
        <dbReference type="ARBA" id="ARBA00022741"/>
    </source>
</evidence>
<organism evidence="14 15">
    <name type="scientific">Alteripontixanthobacter maritimus</name>
    <dbReference type="NCBI Taxonomy" id="2161824"/>
    <lineage>
        <taxon>Bacteria</taxon>
        <taxon>Pseudomonadati</taxon>
        <taxon>Pseudomonadota</taxon>
        <taxon>Alphaproteobacteria</taxon>
        <taxon>Sphingomonadales</taxon>
        <taxon>Erythrobacteraceae</taxon>
        <taxon>Alteripontixanthobacter</taxon>
    </lineage>
</organism>
<keyword evidence="5" id="KW-0597">Phosphoprotein</keyword>
<gene>
    <name evidence="14" type="primary">phoR</name>
    <name evidence="14" type="ORF">HME9302_01026</name>
</gene>
<comment type="subcellular location">
    <subcellularLocation>
        <location evidence="2">Cell membrane</location>
    </subcellularLocation>
</comment>
<proteinExistence type="predicted"/>
<evidence type="ECO:0000256" key="4">
    <source>
        <dbReference type="ARBA" id="ARBA00022475"/>
    </source>
</evidence>
<sequence>MAIAVSGCVGLLVLGVSWLVVAVLLLLWLASLLLHYQAEPKLEPPASSDTISRENLTKLMEHSSLPLLVADGDRVVEVNILARELLGDHLVGQDIRIALRHPDAIALIEGTKEQATVRGLIRRRDIWQINRQRVNGSLTVLELVNRTPEADIGRAHTDFVANASHELRTPLASIIGYAETLSEDGVPEEKRARFLDTITREARRMSALVEDLMSLSRVEAEKHDQPRAPINLSEIVERGARDGAGPQRSGRLDLHIAPHIEALGDSQQIEQLLRNLVDNALKYGDSEQPVTVSLTRGQRDMAMLTVKDRGPGIPAEHIPHLTRRFYRTDPGRSRASGGTGLGLAIVKHVIERHCGHMEIRSEVGVGTEVLIKLPTAASNG</sequence>
<evidence type="ECO:0000259" key="13">
    <source>
        <dbReference type="PROSITE" id="PS50109"/>
    </source>
</evidence>
<dbReference type="GO" id="GO:0000155">
    <property type="term" value="F:phosphorelay sensor kinase activity"/>
    <property type="evidence" value="ECO:0007669"/>
    <property type="project" value="InterPro"/>
</dbReference>
<name>A0A369Q4K6_9SPHN</name>
<keyword evidence="7" id="KW-0547">Nucleotide-binding</keyword>
<dbReference type="InterPro" id="IPR036890">
    <property type="entry name" value="HATPase_C_sf"/>
</dbReference>
<dbReference type="GO" id="GO:0004721">
    <property type="term" value="F:phosphoprotein phosphatase activity"/>
    <property type="evidence" value="ECO:0007669"/>
    <property type="project" value="TreeGrafter"/>
</dbReference>
<keyword evidence="12" id="KW-1133">Transmembrane helix</keyword>
<dbReference type="PANTHER" id="PTHR45453:SF1">
    <property type="entry name" value="PHOSPHATE REGULON SENSOR PROTEIN PHOR"/>
    <property type="match status" value="1"/>
</dbReference>
<keyword evidence="11 12" id="KW-0472">Membrane</keyword>
<dbReference type="AlphaFoldDB" id="A0A369Q4K6"/>
<evidence type="ECO:0000256" key="10">
    <source>
        <dbReference type="ARBA" id="ARBA00023012"/>
    </source>
</evidence>
<accession>A0A369Q4K6</accession>
<dbReference type="FunFam" id="1.10.287.130:FF:000008">
    <property type="entry name" value="Two-component sensor histidine kinase"/>
    <property type="match status" value="1"/>
</dbReference>
<feature type="transmembrane region" description="Helical" evidence="12">
    <location>
        <begin position="12"/>
        <end position="34"/>
    </location>
</feature>
<dbReference type="InterPro" id="IPR005467">
    <property type="entry name" value="His_kinase_dom"/>
</dbReference>
<dbReference type="GO" id="GO:0005886">
    <property type="term" value="C:plasma membrane"/>
    <property type="evidence" value="ECO:0007669"/>
    <property type="project" value="UniProtKB-SubCell"/>
</dbReference>
<dbReference type="InterPro" id="IPR003594">
    <property type="entry name" value="HATPase_dom"/>
</dbReference>
<keyword evidence="4" id="KW-1003">Cell membrane</keyword>
<dbReference type="EC" id="2.7.13.3" evidence="3"/>
<dbReference type="GO" id="GO:0005524">
    <property type="term" value="F:ATP binding"/>
    <property type="evidence" value="ECO:0007669"/>
    <property type="project" value="UniProtKB-KW"/>
</dbReference>
<dbReference type="PANTHER" id="PTHR45453">
    <property type="entry name" value="PHOSPHATE REGULON SENSOR PROTEIN PHOR"/>
    <property type="match status" value="1"/>
</dbReference>
<dbReference type="PROSITE" id="PS50109">
    <property type="entry name" value="HIS_KIN"/>
    <property type="match status" value="1"/>
</dbReference>
<dbReference type="CDD" id="cd00082">
    <property type="entry name" value="HisKA"/>
    <property type="match status" value="1"/>
</dbReference>
<evidence type="ECO:0000256" key="3">
    <source>
        <dbReference type="ARBA" id="ARBA00012438"/>
    </source>
</evidence>
<reference evidence="14 15" key="1">
    <citation type="submission" date="2018-04" db="EMBL/GenBank/DDBJ databases">
        <title>Altererythrobacter sp. HME9302 genome sequencing and assembly.</title>
        <authorList>
            <person name="Kang H."/>
            <person name="Kim H."/>
            <person name="Joh K."/>
        </authorList>
    </citation>
    <scope>NUCLEOTIDE SEQUENCE [LARGE SCALE GENOMIC DNA]</scope>
    <source>
        <strain evidence="14 15">HME9302</strain>
    </source>
</reference>
<keyword evidence="8 14" id="KW-0418">Kinase</keyword>
<evidence type="ECO:0000313" key="15">
    <source>
        <dbReference type="Proteomes" id="UP000253727"/>
    </source>
</evidence>
<keyword evidence="15" id="KW-1185">Reference proteome</keyword>
<evidence type="ECO:0000256" key="12">
    <source>
        <dbReference type="SAM" id="Phobius"/>
    </source>
</evidence>
<dbReference type="Pfam" id="PF02518">
    <property type="entry name" value="HATPase_c"/>
    <property type="match status" value="1"/>
</dbReference>
<evidence type="ECO:0000256" key="9">
    <source>
        <dbReference type="ARBA" id="ARBA00022840"/>
    </source>
</evidence>
<evidence type="ECO:0000256" key="11">
    <source>
        <dbReference type="ARBA" id="ARBA00023136"/>
    </source>
</evidence>
<comment type="catalytic activity">
    <reaction evidence="1">
        <text>ATP + protein L-histidine = ADP + protein N-phospho-L-histidine.</text>
        <dbReference type="EC" id="2.7.13.3"/>
    </reaction>
</comment>
<evidence type="ECO:0000256" key="6">
    <source>
        <dbReference type="ARBA" id="ARBA00022679"/>
    </source>
</evidence>
<protein>
    <recommendedName>
        <fullName evidence="3">histidine kinase</fullName>
        <ecNumber evidence="3">2.7.13.3</ecNumber>
    </recommendedName>
</protein>
<evidence type="ECO:0000256" key="2">
    <source>
        <dbReference type="ARBA" id="ARBA00004236"/>
    </source>
</evidence>
<dbReference type="Proteomes" id="UP000253727">
    <property type="component" value="Unassembled WGS sequence"/>
</dbReference>
<dbReference type="CDD" id="cd00075">
    <property type="entry name" value="HATPase"/>
    <property type="match status" value="1"/>
</dbReference>
<dbReference type="SUPFAM" id="SSF47384">
    <property type="entry name" value="Homodimeric domain of signal transducing histidine kinase"/>
    <property type="match status" value="1"/>
</dbReference>
<keyword evidence="10" id="KW-0902">Two-component regulatory system</keyword>
<dbReference type="SUPFAM" id="SSF55874">
    <property type="entry name" value="ATPase domain of HSP90 chaperone/DNA topoisomerase II/histidine kinase"/>
    <property type="match status" value="1"/>
</dbReference>
<dbReference type="SMART" id="SM00388">
    <property type="entry name" value="HisKA"/>
    <property type="match status" value="1"/>
</dbReference>
<evidence type="ECO:0000256" key="5">
    <source>
        <dbReference type="ARBA" id="ARBA00022553"/>
    </source>
</evidence>
<comment type="caution">
    <text evidence="14">The sequence shown here is derived from an EMBL/GenBank/DDBJ whole genome shotgun (WGS) entry which is preliminary data.</text>
</comment>